<keyword evidence="6 8" id="KW-1133">Transmembrane helix</keyword>
<dbReference type="GO" id="GO:0016757">
    <property type="term" value="F:glycosyltransferase activity"/>
    <property type="evidence" value="ECO:0007669"/>
    <property type="project" value="UniProtKB-KW"/>
</dbReference>
<keyword evidence="2" id="KW-1003">Cell membrane</keyword>
<accession>A0ABT9G6I3</accession>
<evidence type="ECO:0000313" key="10">
    <source>
        <dbReference type="EMBL" id="MDP4302099.1"/>
    </source>
</evidence>
<evidence type="ECO:0000256" key="1">
    <source>
        <dbReference type="ARBA" id="ARBA00004651"/>
    </source>
</evidence>
<sequence>MNLADIGTADPARNGLRRDSARSAVAGTLVVVVLAFAVLRLLTLLWALGSPGDGGPGLHVDEAQYWHWSTALAWGYYSKPPVIAALLAGATALFGDGVLGVKSVGLILFPLTALVLGLFAARLAREHGADPRRAAGWTAALFLASPLAALLGLATTTDAPLLLCWSLASALLWHVRQANLAGHASRAGWLLLGLVCGIGLLSKYSDAAWLAGALAWLWLDRRQGLLAEVPALRRDARLGLLSAAGVCLAMLLPHLAWNAAMGWPTLQHTAEITAVSRPDGTPYVAELLRSLSVPLGVLLMAGPLLLAILPSSLRVLARQGGAGARLLLALHLPLLLLGMLQALRGEPQVNWVAPLVPGLVLALGLALALRPVTSGGKRLLVGLLALHTAAGAVVPLAQPLSQVWHDRVDAGSTLPRRLDIWARMRGWPEALADLHGRAGQALREHPDAPMLTTSRSVVAIAAHGWRDLPVRWRAWSAGGPPHSHYELTAAWPRAGAQRIGDVVLILADRDLPADLLERLDPPELLGTAQARAGTHSVVTLWLWRARLRSLSMDAPGPAERAVAMNPGVPSP</sequence>
<dbReference type="EMBL" id="JAUZEE010000009">
    <property type="protein sequence ID" value="MDP4302099.1"/>
    <property type="molecule type" value="Genomic_DNA"/>
</dbReference>
<evidence type="ECO:0000256" key="3">
    <source>
        <dbReference type="ARBA" id="ARBA00022676"/>
    </source>
</evidence>
<evidence type="ECO:0000313" key="11">
    <source>
        <dbReference type="Proteomes" id="UP001235760"/>
    </source>
</evidence>
<feature type="transmembrane region" description="Helical" evidence="8">
    <location>
        <begin position="291"/>
        <end position="310"/>
    </location>
</feature>
<organism evidence="10 11">
    <name type="scientific">Leptothrix discophora</name>
    <dbReference type="NCBI Taxonomy" id="89"/>
    <lineage>
        <taxon>Bacteria</taxon>
        <taxon>Pseudomonadati</taxon>
        <taxon>Pseudomonadota</taxon>
        <taxon>Betaproteobacteria</taxon>
        <taxon>Burkholderiales</taxon>
        <taxon>Sphaerotilaceae</taxon>
        <taxon>Leptothrix</taxon>
    </lineage>
</organism>
<feature type="transmembrane region" description="Helical" evidence="8">
    <location>
        <begin position="349"/>
        <end position="367"/>
    </location>
</feature>
<dbReference type="Pfam" id="PF13231">
    <property type="entry name" value="PMT_2"/>
    <property type="match status" value="1"/>
</dbReference>
<feature type="transmembrane region" description="Helical" evidence="8">
    <location>
        <begin position="187"/>
        <end position="217"/>
    </location>
</feature>
<proteinExistence type="predicted"/>
<dbReference type="Proteomes" id="UP001235760">
    <property type="component" value="Unassembled WGS sequence"/>
</dbReference>
<feature type="transmembrane region" description="Helical" evidence="8">
    <location>
        <begin position="106"/>
        <end position="124"/>
    </location>
</feature>
<evidence type="ECO:0000256" key="2">
    <source>
        <dbReference type="ARBA" id="ARBA00022475"/>
    </source>
</evidence>
<keyword evidence="5 8" id="KW-0812">Transmembrane</keyword>
<dbReference type="InterPro" id="IPR050297">
    <property type="entry name" value="LipidA_mod_glycosyltrf_83"/>
</dbReference>
<keyword evidence="11" id="KW-1185">Reference proteome</keyword>
<feature type="transmembrane region" description="Helical" evidence="8">
    <location>
        <begin position="379"/>
        <end position="397"/>
    </location>
</feature>
<keyword evidence="3 10" id="KW-0328">Glycosyltransferase</keyword>
<feature type="transmembrane region" description="Helical" evidence="8">
    <location>
        <begin position="238"/>
        <end position="257"/>
    </location>
</feature>
<dbReference type="EC" id="2.4.-.-" evidence="10"/>
<gene>
    <name evidence="10" type="ORF">Q8X39_15790</name>
</gene>
<reference evidence="10 11" key="1">
    <citation type="submission" date="2023-08" db="EMBL/GenBank/DDBJ databases">
        <authorList>
            <person name="Roldan D.M."/>
            <person name="Menes R.J."/>
        </authorList>
    </citation>
    <scope>NUCLEOTIDE SEQUENCE [LARGE SCALE GENOMIC DNA]</scope>
    <source>
        <strain evidence="10 11">CCM 2812</strain>
    </source>
</reference>
<dbReference type="PANTHER" id="PTHR33908:SF11">
    <property type="entry name" value="MEMBRANE PROTEIN"/>
    <property type="match status" value="1"/>
</dbReference>
<evidence type="ECO:0000256" key="4">
    <source>
        <dbReference type="ARBA" id="ARBA00022679"/>
    </source>
</evidence>
<evidence type="ECO:0000256" key="5">
    <source>
        <dbReference type="ARBA" id="ARBA00022692"/>
    </source>
</evidence>
<keyword evidence="4 10" id="KW-0808">Transferase</keyword>
<evidence type="ECO:0000259" key="9">
    <source>
        <dbReference type="Pfam" id="PF13231"/>
    </source>
</evidence>
<dbReference type="RefSeq" id="WP_305750641.1">
    <property type="nucleotide sequence ID" value="NZ_JAUZEE010000009.1"/>
</dbReference>
<feature type="domain" description="Glycosyltransferase RgtA/B/C/D-like" evidence="9">
    <location>
        <begin position="78"/>
        <end position="257"/>
    </location>
</feature>
<protein>
    <submittedName>
        <fullName evidence="10">Glycosyltransferase family 39 protein</fullName>
        <ecNumber evidence="10">2.4.-.-</ecNumber>
    </submittedName>
</protein>
<comment type="caution">
    <text evidence="10">The sequence shown here is derived from an EMBL/GenBank/DDBJ whole genome shotgun (WGS) entry which is preliminary data.</text>
</comment>
<dbReference type="InterPro" id="IPR038731">
    <property type="entry name" value="RgtA/B/C-like"/>
</dbReference>
<feature type="transmembrane region" description="Helical" evidence="8">
    <location>
        <begin position="23"/>
        <end position="48"/>
    </location>
</feature>
<feature type="transmembrane region" description="Helical" evidence="8">
    <location>
        <begin position="322"/>
        <end position="343"/>
    </location>
</feature>
<comment type="subcellular location">
    <subcellularLocation>
        <location evidence="1">Cell membrane</location>
        <topology evidence="1">Multi-pass membrane protein</topology>
    </subcellularLocation>
</comment>
<evidence type="ECO:0000256" key="8">
    <source>
        <dbReference type="SAM" id="Phobius"/>
    </source>
</evidence>
<evidence type="ECO:0000256" key="7">
    <source>
        <dbReference type="ARBA" id="ARBA00023136"/>
    </source>
</evidence>
<name>A0ABT9G6I3_LEPDI</name>
<keyword evidence="7 8" id="KW-0472">Membrane</keyword>
<evidence type="ECO:0000256" key="6">
    <source>
        <dbReference type="ARBA" id="ARBA00022989"/>
    </source>
</evidence>
<dbReference type="PANTHER" id="PTHR33908">
    <property type="entry name" value="MANNOSYLTRANSFERASE YKCB-RELATED"/>
    <property type="match status" value="1"/>
</dbReference>
<feature type="transmembrane region" description="Helical" evidence="8">
    <location>
        <begin position="136"/>
        <end position="154"/>
    </location>
</feature>